<feature type="region of interest" description="Disordered" evidence="8">
    <location>
        <begin position="672"/>
        <end position="691"/>
    </location>
</feature>
<dbReference type="GO" id="GO:0005524">
    <property type="term" value="F:ATP binding"/>
    <property type="evidence" value="ECO:0007669"/>
    <property type="project" value="UniProtKB-KW"/>
</dbReference>
<dbReference type="InterPro" id="IPR013525">
    <property type="entry name" value="ABC2_TM"/>
</dbReference>
<keyword evidence="3 9" id="KW-0812">Transmembrane</keyword>
<feature type="transmembrane region" description="Helical" evidence="9">
    <location>
        <begin position="866"/>
        <end position="890"/>
    </location>
</feature>
<dbReference type="Pfam" id="PF01061">
    <property type="entry name" value="ABC2_membrane"/>
    <property type="match status" value="1"/>
</dbReference>
<feature type="domain" description="ABC transporter" evidence="11">
    <location>
        <begin position="310"/>
        <end position="600"/>
    </location>
</feature>
<evidence type="ECO:0000256" key="7">
    <source>
        <dbReference type="ARBA" id="ARBA00023136"/>
    </source>
</evidence>
<dbReference type="Pfam" id="PF00005">
    <property type="entry name" value="ABC_tran"/>
    <property type="match status" value="1"/>
</dbReference>
<dbReference type="SUPFAM" id="SSF52540">
    <property type="entry name" value="P-loop containing nucleoside triphosphate hydrolases"/>
    <property type="match status" value="1"/>
</dbReference>
<evidence type="ECO:0000256" key="9">
    <source>
        <dbReference type="SAM" id="Phobius"/>
    </source>
</evidence>
<dbReference type="Gene3D" id="3.40.50.300">
    <property type="entry name" value="P-loop containing nucleotide triphosphate hydrolases"/>
    <property type="match status" value="1"/>
</dbReference>
<evidence type="ECO:0000313" key="13">
    <source>
        <dbReference type="Proteomes" id="UP000001876"/>
    </source>
</evidence>
<keyword evidence="5 12" id="KW-0067">ATP-binding</keyword>
<feature type="region of interest" description="Disordered" evidence="8">
    <location>
        <begin position="474"/>
        <end position="497"/>
    </location>
</feature>
<dbReference type="GeneID" id="9680927"/>
<feature type="transmembrane region" description="Helical" evidence="9">
    <location>
        <begin position="768"/>
        <end position="789"/>
    </location>
</feature>
<feature type="compositionally biased region" description="Low complexity" evidence="8">
    <location>
        <begin position="141"/>
        <end position="159"/>
    </location>
</feature>
<proteinExistence type="predicted"/>
<reference evidence="12 13" key="1">
    <citation type="journal article" date="2009" name="Science">
        <title>Green evolution and dynamic adaptations revealed by genomes of the marine picoeukaryotes Micromonas.</title>
        <authorList>
            <person name="Worden A.Z."/>
            <person name="Lee J.H."/>
            <person name="Mock T."/>
            <person name="Rouze P."/>
            <person name="Simmons M.P."/>
            <person name="Aerts A.L."/>
            <person name="Allen A.E."/>
            <person name="Cuvelier M.L."/>
            <person name="Derelle E."/>
            <person name="Everett M.V."/>
            <person name="Foulon E."/>
            <person name="Grimwood J."/>
            <person name="Gundlach H."/>
            <person name="Henrissat B."/>
            <person name="Napoli C."/>
            <person name="McDonald S.M."/>
            <person name="Parker M.S."/>
            <person name="Rombauts S."/>
            <person name="Salamov A."/>
            <person name="Von Dassow P."/>
            <person name="Badger J.H."/>
            <person name="Coutinho P.M."/>
            <person name="Demir E."/>
            <person name="Dubchak I."/>
            <person name="Gentemann C."/>
            <person name="Eikrem W."/>
            <person name="Gready J.E."/>
            <person name="John U."/>
            <person name="Lanier W."/>
            <person name="Lindquist E.A."/>
            <person name="Lucas S."/>
            <person name="Mayer K.F."/>
            <person name="Moreau H."/>
            <person name="Not F."/>
            <person name="Otillar R."/>
            <person name="Panaud O."/>
            <person name="Pangilinan J."/>
            <person name="Paulsen I."/>
            <person name="Piegu B."/>
            <person name="Poliakov A."/>
            <person name="Robbens S."/>
            <person name="Schmutz J."/>
            <person name="Toulza E."/>
            <person name="Wyss T."/>
            <person name="Zelensky A."/>
            <person name="Zhou K."/>
            <person name="Armbrust E.V."/>
            <person name="Bhattacharya D."/>
            <person name="Goodenough U.W."/>
            <person name="Van de Peer Y."/>
            <person name="Grigoriev I.V."/>
        </authorList>
    </citation>
    <scope>NUCLEOTIDE SEQUENCE [LARGE SCALE GENOMIC DNA]</scope>
    <source>
        <strain evidence="12 13">CCMP1545</strain>
    </source>
</reference>
<evidence type="ECO:0000256" key="5">
    <source>
        <dbReference type="ARBA" id="ARBA00022840"/>
    </source>
</evidence>
<evidence type="ECO:0000256" key="10">
    <source>
        <dbReference type="SAM" id="SignalP"/>
    </source>
</evidence>
<feature type="transmembrane region" description="Helical" evidence="9">
    <location>
        <begin position="204"/>
        <end position="228"/>
    </location>
</feature>
<feature type="transmembrane region" description="Helical" evidence="9">
    <location>
        <begin position="841"/>
        <end position="860"/>
    </location>
</feature>
<feature type="chain" id="PRO_5002911928" evidence="10">
    <location>
        <begin position="29"/>
        <end position="1021"/>
    </location>
</feature>
<dbReference type="EMBL" id="GG663735">
    <property type="protein sequence ID" value="EEH60175.1"/>
    <property type="molecule type" value="Genomic_DNA"/>
</dbReference>
<keyword evidence="13" id="KW-1185">Reference proteome</keyword>
<dbReference type="PANTHER" id="PTHR48041:SF2">
    <property type="entry name" value="ATP-DEPENDENT PERMEASE-RELATED"/>
    <property type="match status" value="1"/>
</dbReference>
<evidence type="ECO:0000256" key="4">
    <source>
        <dbReference type="ARBA" id="ARBA00022741"/>
    </source>
</evidence>
<gene>
    <name evidence="12" type="ORF">MICPUCDRAFT_37849</name>
</gene>
<keyword evidence="4" id="KW-0547">Nucleotide-binding</keyword>
<dbReference type="Proteomes" id="UP000001876">
    <property type="component" value="Unassembled WGS sequence"/>
</dbReference>
<dbReference type="GO" id="GO:0016887">
    <property type="term" value="F:ATP hydrolysis activity"/>
    <property type="evidence" value="ECO:0007669"/>
    <property type="project" value="InterPro"/>
</dbReference>
<dbReference type="AlphaFoldDB" id="C1MHA6"/>
<evidence type="ECO:0000256" key="3">
    <source>
        <dbReference type="ARBA" id="ARBA00022692"/>
    </source>
</evidence>
<dbReference type="GO" id="GO:0140359">
    <property type="term" value="F:ABC-type transporter activity"/>
    <property type="evidence" value="ECO:0007669"/>
    <property type="project" value="InterPro"/>
</dbReference>
<keyword evidence="10" id="KW-0732">Signal</keyword>
<feature type="transmembrane region" description="Helical" evidence="9">
    <location>
        <begin position="897"/>
        <end position="919"/>
    </location>
</feature>
<sequence>MQPLRLLRLFLGVGVVALVLVAPAPARAQFGGGDAACPVDIDVVSLDASLGESCAAGRADVCESCLCDFGRRLLDAGYAIVGPDAVPFEACALANLATLSSRAGVTVAGLLRVANCRETPACLEDANDAVGTQPEPDPDPSADATTTTPTPTLAPGPTASDASRLPYRAAGGLELALAPPDVAVVDVVDDRDDHDDDDDDENALLASAIAAPVVLAALAAACAAAYVARAKRRARCLAKYVAAKAALAARGVVGDEAETRTRTRARSRSLAFASITCETKIKSVSAARDADADADADAAMPAEGRGSRVIAHTAAGETRAAPKVLLRDVAGACRRGEMLALLGPSGAGKSTLLRIISGRVDPEAGLKVSSGDVRVDGVVRTPRELRRAVAFVPQHDNLLPFLTVRESVMYSAELRLPWFISSEEKTAKTNAVLDELSLSHVANSRVGGAGGGGGGGGGGSALMSCLFQRANAKGGSRGKRSAGGGGGGGGGGVSGGERRRVTVGMELVTSPDIIVLDEPTSGLDASAAASMVFTLRALASPSRRDGDLGRVVVFSVHQPSPRAFRVMDKIMLLGVGGVVLWQGAPAVAEAEFAAIGFPCPVEDFTSTPSSDVASAAAADRDRKRILHHGSGKASPDAARRTYSVDISEWMLEVATCASMRVKLLASTSALGASARGTREEEHADVNENGSFASSVSSSAASSSGLGLDVVVVESHRLLDGKRKATPLSSPSSAVAAEATIEKLRRRSRMNESWVLLQRAARTTSRDPSLLLAHLFVATLTALLLGVIYLDSPLTLAGFQNRAGGMFFTLVFFGLASISAADRLSAEASIRSREIGSGYHGSGSIPAVTVYSVIMYYMMGLRDDVDAFFVFFGVLQLFVAATTALCGFISIATSSSAVANLVCTFVLLLSSMFGGFLVSIGSVPSAIQWVQWASVYRYAWGAMLSNEMRDQTFLFDTTFEGSRIEVDVSGQTYLNTFGLHPKFITRDALGLFGIFALLVLASYGVLALRHGGRWWRPARRRR</sequence>
<feature type="region of interest" description="Disordered" evidence="8">
    <location>
        <begin position="127"/>
        <end position="162"/>
    </location>
</feature>
<feature type="signal peptide" evidence="10">
    <location>
        <begin position="1"/>
        <end position="28"/>
    </location>
</feature>
<dbReference type="InterPro" id="IPR003593">
    <property type="entry name" value="AAA+_ATPase"/>
</dbReference>
<keyword evidence="7 9" id="KW-0472">Membrane</keyword>
<evidence type="ECO:0000256" key="6">
    <source>
        <dbReference type="ARBA" id="ARBA00022989"/>
    </source>
</evidence>
<organism evidence="13">
    <name type="scientific">Micromonas pusilla (strain CCMP1545)</name>
    <name type="common">Picoplanktonic green alga</name>
    <dbReference type="NCBI Taxonomy" id="564608"/>
    <lineage>
        <taxon>Eukaryota</taxon>
        <taxon>Viridiplantae</taxon>
        <taxon>Chlorophyta</taxon>
        <taxon>Mamiellophyceae</taxon>
        <taxon>Mamiellales</taxon>
        <taxon>Mamiellaceae</taxon>
        <taxon>Micromonas</taxon>
    </lineage>
</organism>
<dbReference type="OrthoDB" id="566375at2759"/>
<evidence type="ECO:0000313" key="12">
    <source>
        <dbReference type="EMBL" id="EEH60175.1"/>
    </source>
</evidence>
<evidence type="ECO:0000256" key="2">
    <source>
        <dbReference type="ARBA" id="ARBA00022448"/>
    </source>
</evidence>
<dbReference type="PROSITE" id="PS00211">
    <property type="entry name" value="ABC_TRANSPORTER_1"/>
    <property type="match status" value="1"/>
</dbReference>
<dbReference type="GO" id="GO:0016020">
    <property type="term" value="C:membrane"/>
    <property type="evidence" value="ECO:0007669"/>
    <property type="project" value="UniProtKB-SubCell"/>
</dbReference>
<accession>C1MHA6</accession>
<comment type="subcellular location">
    <subcellularLocation>
        <location evidence="1">Membrane</location>
        <topology evidence="1">Multi-pass membrane protein</topology>
    </subcellularLocation>
</comment>
<dbReference type="KEGG" id="mpp:MICPUCDRAFT_37849"/>
<name>C1MHA6_MICPC</name>
<dbReference type="InterPro" id="IPR050352">
    <property type="entry name" value="ABCG_transporters"/>
</dbReference>
<dbReference type="SMART" id="SM00382">
    <property type="entry name" value="AAA"/>
    <property type="match status" value="1"/>
</dbReference>
<dbReference type="RefSeq" id="XP_003054923.1">
    <property type="nucleotide sequence ID" value="XM_003054877.1"/>
</dbReference>
<dbReference type="PROSITE" id="PS50893">
    <property type="entry name" value="ABC_TRANSPORTER_2"/>
    <property type="match status" value="1"/>
</dbReference>
<feature type="compositionally biased region" description="Basic and acidic residues" evidence="8">
    <location>
        <begin position="676"/>
        <end position="685"/>
    </location>
</feature>
<dbReference type="OMA" id="YAWGAML"/>
<dbReference type="InterPro" id="IPR027417">
    <property type="entry name" value="P-loop_NTPase"/>
</dbReference>
<keyword evidence="2" id="KW-0813">Transport</keyword>
<dbReference type="InterPro" id="IPR003439">
    <property type="entry name" value="ABC_transporter-like_ATP-bd"/>
</dbReference>
<feature type="transmembrane region" description="Helical" evidence="9">
    <location>
        <begin position="801"/>
        <end position="820"/>
    </location>
</feature>
<evidence type="ECO:0000256" key="1">
    <source>
        <dbReference type="ARBA" id="ARBA00004141"/>
    </source>
</evidence>
<evidence type="ECO:0000256" key="8">
    <source>
        <dbReference type="SAM" id="MobiDB-lite"/>
    </source>
</evidence>
<feature type="compositionally biased region" description="Gly residues" evidence="8">
    <location>
        <begin position="481"/>
        <end position="495"/>
    </location>
</feature>
<feature type="transmembrane region" description="Helical" evidence="9">
    <location>
        <begin position="987"/>
        <end position="1011"/>
    </location>
</feature>
<keyword evidence="6 9" id="KW-1133">Transmembrane helix</keyword>
<dbReference type="PANTHER" id="PTHR48041">
    <property type="entry name" value="ABC TRANSPORTER G FAMILY MEMBER 28"/>
    <property type="match status" value="1"/>
</dbReference>
<evidence type="ECO:0000259" key="11">
    <source>
        <dbReference type="PROSITE" id="PS50893"/>
    </source>
</evidence>
<protein>
    <submittedName>
        <fullName evidence="12">ATP-binding cassette superfamily</fullName>
    </submittedName>
</protein>
<dbReference type="InterPro" id="IPR017871">
    <property type="entry name" value="ABC_transporter-like_CS"/>
</dbReference>
<dbReference type="eggNOG" id="KOG0061">
    <property type="taxonomic scope" value="Eukaryota"/>
</dbReference>